<evidence type="ECO:0000313" key="1">
    <source>
        <dbReference type="EMBL" id="WCR12284.1"/>
    </source>
</evidence>
<proteinExistence type="predicted"/>
<dbReference type="EMBL" id="CP067134">
    <property type="protein sequence ID" value="WCR12284.1"/>
    <property type="molecule type" value="Genomic_DNA"/>
</dbReference>
<reference evidence="1 2" key="1">
    <citation type="submission" date="2021-01" db="EMBL/GenBank/DDBJ databases">
        <title>Biogeographic distribution of Paracoccus.</title>
        <authorList>
            <person name="Hollensteiner J."/>
            <person name="Leineberger J."/>
            <person name="Brinkhoff T."/>
            <person name="Daniel R."/>
        </authorList>
    </citation>
    <scope>NUCLEOTIDE SEQUENCE [LARGE SCALE GENOMIC DNA]</scope>
    <source>
        <strain evidence="1 2">LMG25392</strain>
    </source>
</reference>
<dbReference type="RefSeq" id="WP_272860393.1">
    <property type="nucleotide sequence ID" value="NZ_CP067134.1"/>
</dbReference>
<sequence length="318" mass="34949">MTDAADASGWPSLPYAEWAETCTALHLWCQIIGKYRLAHTPWVNHSWHATLYVTPRGLTTGPVHEAGGCLTLSLDFVDHRLIAEADGGARQGFALERMSVAEFLRKIRDAVQAVGGTFDIHDMPNELPDAVPFAQDTATRPYDAAAVTRFHGALLRIVPVFERFRTGFLGKVSPVHLFWGSFDLAVTRFSGRRAPLHPAGIPNLPDNVAQEAYSHEVSSAGFWPGGAGVDEAMFYSYAYPAPDGFDTYPVAPDAARFDTSLGEFVLPYEAVRTSASPDRTLMQFLQSTYRAAAELARWDRSALECELGVPQVPRAVHR</sequence>
<organism evidence="1 2">
    <name type="scientific">Paracoccus stylophorae</name>
    <dbReference type="NCBI Taxonomy" id="659350"/>
    <lineage>
        <taxon>Bacteria</taxon>
        <taxon>Pseudomonadati</taxon>
        <taxon>Pseudomonadota</taxon>
        <taxon>Alphaproteobacteria</taxon>
        <taxon>Rhodobacterales</taxon>
        <taxon>Paracoccaceae</taxon>
        <taxon>Paracoccus</taxon>
    </lineage>
</organism>
<name>A0ABY7SZ28_9RHOB</name>
<dbReference type="InterPro" id="IPR046038">
    <property type="entry name" value="DUF5996"/>
</dbReference>
<keyword evidence="2" id="KW-1185">Reference proteome</keyword>
<dbReference type="Proteomes" id="UP001218412">
    <property type="component" value="Chromosome"/>
</dbReference>
<protein>
    <submittedName>
        <fullName evidence="1">N-acetyltransferase</fullName>
    </submittedName>
</protein>
<evidence type="ECO:0000313" key="2">
    <source>
        <dbReference type="Proteomes" id="UP001218412"/>
    </source>
</evidence>
<dbReference type="Pfam" id="PF19459">
    <property type="entry name" value="DUF5996"/>
    <property type="match status" value="1"/>
</dbReference>
<gene>
    <name evidence="1" type="ORF">JHW45_08230</name>
</gene>
<accession>A0ABY7SZ28</accession>